<sequence length="69" mass="8420">MNFINPATGAHTQNIESCWKKLKMMSKKRYGINNKRCVDYLNEFLWRREFRDQGLFFKFWDTAAIFYPC</sequence>
<evidence type="ECO:0000313" key="1">
    <source>
        <dbReference type="EMBL" id="VDL75390.1"/>
    </source>
</evidence>
<proteinExistence type="predicted"/>
<dbReference type="PANTHER" id="PTHR47163">
    <property type="entry name" value="DDE_TNP_IS1595 DOMAIN-CONTAINING PROTEIN"/>
    <property type="match status" value="1"/>
</dbReference>
<accession>A0A0N4Y6R8</accession>
<name>A0A0N4Y6R8_NIPBR</name>
<dbReference type="PANTHER" id="PTHR47163:SF2">
    <property type="entry name" value="SI:DKEY-17M8.2"/>
    <property type="match status" value="1"/>
</dbReference>
<organism evidence="3">
    <name type="scientific">Nippostrongylus brasiliensis</name>
    <name type="common">Rat hookworm</name>
    <dbReference type="NCBI Taxonomy" id="27835"/>
    <lineage>
        <taxon>Eukaryota</taxon>
        <taxon>Metazoa</taxon>
        <taxon>Ecdysozoa</taxon>
        <taxon>Nematoda</taxon>
        <taxon>Chromadorea</taxon>
        <taxon>Rhabditida</taxon>
        <taxon>Rhabditina</taxon>
        <taxon>Rhabditomorpha</taxon>
        <taxon>Strongyloidea</taxon>
        <taxon>Heligmosomidae</taxon>
        <taxon>Nippostrongylus</taxon>
    </lineage>
</organism>
<protein>
    <submittedName>
        <fullName evidence="3">DDE_Tnp_IS1595 domain-containing protein</fullName>
    </submittedName>
</protein>
<dbReference type="AlphaFoldDB" id="A0A0N4Y6R8"/>
<dbReference type="InterPro" id="IPR053164">
    <property type="entry name" value="IS1016-like_transposase"/>
</dbReference>
<gene>
    <name evidence="1" type="ORF">NBR_LOCUS11801</name>
</gene>
<reference evidence="3" key="1">
    <citation type="submission" date="2017-02" db="UniProtKB">
        <authorList>
            <consortium name="WormBaseParasite"/>
        </authorList>
    </citation>
    <scope>IDENTIFICATION</scope>
</reference>
<keyword evidence="2" id="KW-1185">Reference proteome</keyword>
<reference evidence="1 2" key="2">
    <citation type="submission" date="2018-11" db="EMBL/GenBank/DDBJ databases">
        <authorList>
            <consortium name="Pathogen Informatics"/>
        </authorList>
    </citation>
    <scope>NUCLEOTIDE SEQUENCE [LARGE SCALE GENOMIC DNA]</scope>
</reference>
<evidence type="ECO:0000313" key="3">
    <source>
        <dbReference type="WBParaSite" id="NBR_0001180001-mRNA-1"/>
    </source>
</evidence>
<dbReference type="WBParaSite" id="NBR_0001180001-mRNA-1">
    <property type="protein sequence ID" value="NBR_0001180001-mRNA-1"/>
    <property type="gene ID" value="NBR_0001180001"/>
</dbReference>
<dbReference type="EMBL" id="UYSL01020604">
    <property type="protein sequence ID" value="VDL75390.1"/>
    <property type="molecule type" value="Genomic_DNA"/>
</dbReference>
<dbReference type="Proteomes" id="UP000271162">
    <property type="component" value="Unassembled WGS sequence"/>
</dbReference>
<evidence type="ECO:0000313" key="2">
    <source>
        <dbReference type="Proteomes" id="UP000271162"/>
    </source>
</evidence>